<proteinExistence type="predicted"/>
<dbReference type="AlphaFoldDB" id="A0A174Z3N2"/>
<name>A0A174Z3N2_9FIRM</name>
<dbReference type="OrthoDB" id="9798761at2"/>
<dbReference type="PANTHER" id="PTHR39639">
    <property type="entry name" value="CHROMOSOME 16, WHOLE GENOME SHOTGUN SEQUENCE"/>
    <property type="match status" value="1"/>
</dbReference>
<dbReference type="InterPro" id="IPR004919">
    <property type="entry name" value="GmrSD_N"/>
</dbReference>
<dbReference type="PANTHER" id="PTHR39639:SF1">
    <property type="entry name" value="DUF262 DOMAIN-CONTAINING PROTEIN"/>
    <property type="match status" value="1"/>
</dbReference>
<organism evidence="2 3">
    <name type="scientific">Lachnospira eligens</name>
    <dbReference type="NCBI Taxonomy" id="39485"/>
    <lineage>
        <taxon>Bacteria</taxon>
        <taxon>Bacillati</taxon>
        <taxon>Bacillota</taxon>
        <taxon>Clostridia</taxon>
        <taxon>Lachnospirales</taxon>
        <taxon>Lachnospiraceae</taxon>
        <taxon>Lachnospira</taxon>
    </lineage>
</organism>
<evidence type="ECO:0000313" key="3">
    <source>
        <dbReference type="Proteomes" id="UP000095621"/>
    </source>
</evidence>
<protein>
    <submittedName>
        <fullName evidence="2">Uncharacterized conserved protein</fullName>
    </submittedName>
</protein>
<evidence type="ECO:0000259" key="1">
    <source>
        <dbReference type="Pfam" id="PF03235"/>
    </source>
</evidence>
<gene>
    <name evidence="2" type="ORF">ERS852490_02229</name>
</gene>
<dbReference type="Proteomes" id="UP000095621">
    <property type="component" value="Unassembled WGS sequence"/>
</dbReference>
<evidence type="ECO:0000313" key="2">
    <source>
        <dbReference type="EMBL" id="CUQ78581.1"/>
    </source>
</evidence>
<dbReference type="Pfam" id="PF03235">
    <property type="entry name" value="GmrSD_N"/>
    <property type="match status" value="1"/>
</dbReference>
<feature type="domain" description="GmrSD restriction endonucleases N-terminal" evidence="1">
    <location>
        <begin position="20"/>
        <end position="191"/>
    </location>
</feature>
<dbReference type="RefSeq" id="WP_055216107.1">
    <property type="nucleotide sequence ID" value="NZ_CZBU01000005.1"/>
</dbReference>
<accession>A0A174Z3N2</accession>
<reference evidence="2 3" key="1">
    <citation type="submission" date="2015-09" db="EMBL/GenBank/DDBJ databases">
        <authorList>
            <consortium name="Pathogen Informatics"/>
        </authorList>
    </citation>
    <scope>NUCLEOTIDE SEQUENCE [LARGE SCALE GENOMIC DNA]</scope>
    <source>
        <strain evidence="2 3">2789STDY5834875</strain>
    </source>
</reference>
<dbReference type="EMBL" id="CZBU01000005">
    <property type="protein sequence ID" value="CUQ78581.1"/>
    <property type="molecule type" value="Genomic_DNA"/>
</dbReference>
<sequence>MALVMAFSYDSRPIQTILNQIRNINKRDGIDLQPNYQRGYIWSSDFKDKLLYSIIKSYPIGNVSLRVRTEKNEKGAMQEVVDGQQRLTTIYKFIENEYVIQSDISKDIIEYIIEYMGEDTDEKLNRLKKRMHNKGKISISFKQLPEAIQDNILAYNISITNITNASDDEITEYFRYLQNQERLRAGELLNSIPDTELEKYLNQIEKKEILLSKLAFQNKRKQFDRVFYSIVGLIDGQIGFGVTDKEVMKFLDSCKDLNDDTIKSVNYLIETLNEIADDESIPVNYISCNARAMKFLLLLIVLGLVDFKTDCKNKLKALDAINEKLSAFSSAKADSVMKAFSGYSNTVIEEYRLLALISKGGHSFKRVKNRMEILAYYINNFDNREQSSGIILVEETDE</sequence>